<evidence type="ECO:0000256" key="6">
    <source>
        <dbReference type="ARBA" id="ARBA00023163"/>
    </source>
</evidence>
<dbReference type="GO" id="GO:0003700">
    <property type="term" value="F:DNA-binding transcription factor activity"/>
    <property type="evidence" value="ECO:0007669"/>
    <property type="project" value="InterPro"/>
</dbReference>
<keyword evidence="3 7" id="KW-0862">Zinc</keyword>
<dbReference type="Proteomes" id="UP000199026">
    <property type="component" value="Unassembled WGS sequence"/>
</dbReference>
<dbReference type="AlphaFoldDB" id="A0A1H3M1R2"/>
<sequence>MNSKKAPSAPLTGFGTHDHTRCKAASMTAAEALCAARKLQLTPVRKRVLEILLEAHEAMGAYDVLARLAAEGLGSKPPVAYRALGFWVEQGLVHRIEKLNAYVACAHPGRAHDAAFMICRDCGRVAETESQGPFGQSAGEAGFQIESMVIEAEGLCPKCIPEAGA</sequence>
<keyword evidence="2" id="KW-0678">Repressor</keyword>
<dbReference type="GO" id="GO:0045892">
    <property type="term" value="P:negative regulation of DNA-templated transcription"/>
    <property type="evidence" value="ECO:0007669"/>
    <property type="project" value="TreeGrafter"/>
</dbReference>
<name>A0A1H3M1R2_9RHOB</name>
<evidence type="ECO:0000256" key="5">
    <source>
        <dbReference type="ARBA" id="ARBA00023125"/>
    </source>
</evidence>
<dbReference type="GO" id="GO:1900376">
    <property type="term" value="P:regulation of secondary metabolite biosynthetic process"/>
    <property type="evidence" value="ECO:0007669"/>
    <property type="project" value="TreeGrafter"/>
</dbReference>
<organism evidence="8 9">
    <name type="scientific">Lentibacter algarum</name>
    <dbReference type="NCBI Taxonomy" id="576131"/>
    <lineage>
        <taxon>Bacteria</taxon>
        <taxon>Pseudomonadati</taxon>
        <taxon>Pseudomonadota</taxon>
        <taxon>Alphaproteobacteria</taxon>
        <taxon>Rhodobacterales</taxon>
        <taxon>Roseobacteraceae</taxon>
        <taxon>Lentibacter</taxon>
    </lineage>
</organism>
<dbReference type="GeneID" id="78125241"/>
<evidence type="ECO:0000256" key="1">
    <source>
        <dbReference type="ARBA" id="ARBA00007957"/>
    </source>
</evidence>
<gene>
    <name evidence="8" type="ORF">SAMN05444486_103291</name>
</gene>
<evidence type="ECO:0000256" key="3">
    <source>
        <dbReference type="ARBA" id="ARBA00022833"/>
    </source>
</evidence>
<reference evidence="8 9" key="1">
    <citation type="submission" date="2016-10" db="EMBL/GenBank/DDBJ databases">
        <authorList>
            <person name="de Groot N.N."/>
        </authorList>
    </citation>
    <scope>NUCLEOTIDE SEQUENCE [LARGE SCALE GENOMIC DNA]</scope>
    <source>
        <strain evidence="8 9">DSM 24677</strain>
    </source>
</reference>
<dbReference type="OrthoDB" id="9801127at2"/>
<keyword evidence="4" id="KW-0805">Transcription regulation</keyword>
<evidence type="ECO:0000256" key="7">
    <source>
        <dbReference type="PIRSR" id="PIRSR602481-1"/>
    </source>
</evidence>
<feature type="binding site" evidence="7">
    <location>
        <position position="156"/>
    </location>
    <ligand>
        <name>Zn(2+)</name>
        <dbReference type="ChEBI" id="CHEBI:29105"/>
    </ligand>
</feature>
<feature type="binding site" evidence="7">
    <location>
        <position position="119"/>
    </location>
    <ligand>
        <name>Zn(2+)</name>
        <dbReference type="ChEBI" id="CHEBI:29105"/>
    </ligand>
</feature>
<feature type="binding site" evidence="7">
    <location>
        <position position="122"/>
    </location>
    <ligand>
        <name>Zn(2+)</name>
        <dbReference type="ChEBI" id="CHEBI:29105"/>
    </ligand>
</feature>
<keyword evidence="9" id="KW-1185">Reference proteome</keyword>
<dbReference type="Pfam" id="PF01475">
    <property type="entry name" value="FUR"/>
    <property type="match status" value="1"/>
</dbReference>
<feature type="binding site" evidence="7">
    <location>
        <position position="159"/>
    </location>
    <ligand>
        <name>Zn(2+)</name>
        <dbReference type="ChEBI" id="CHEBI:29105"/>
    </ligand>
</feature>
<evidence type="ECO:0000313" key="9">
    <source>
        <dbReference type="Proteomes" id="UP000199026"/>
    </source>
</evidence>
<evidence type="ECO:0000256" key="2">
    <source>
        <dbReference type="ARBA" id="ARBA00022491"/>
    </source>
</evidence>
<accession>A0A1H3M1R2</accession>
<dbReference type="STRING" id="576131.SAMN05444486_103291"/>
<dbReference type="GO" id="GO:0008270">
    <property type="term" value="F:zinc ion binding"/>
    <property type="evidence" value="ECO:0007669"/>
    <property type="project" value="TreeGrafter"/>
</dbReference>
<protein>
    <submittedName>
        <fullName evidence="8">Fur family transcriptional regulator, zinc uptake regulator</fullName>
    </submittedName>
</protein>
<dbReference type="GO" id="GO:0005829">
    <property type="term" value="C:cytosol"/>
    <property type="evidence" value="ECO:0007669"/>
    <property type="project" value="TreeGrafter"/>
</dbReference>
<dbReference type="Gene3D" id="1.10.10.10">
    <property type="entry name" value="Winged helix-like DNA-binding domain superfamily/Winged helix DNA-binding domain"/>
    <property type="match status" value="1"/>
</dbReference>
<keyword evidence="6" id="KW-0804">Transcription</keyword>
<dbReference type="InterPro" id="IPR043135">
    <property type="entry name" value="Fur_C"/>
</dbReference>
<keyword evidence="5" id="KW-0238">DNA-binding</keyword>
<dbReference type="Gene3D" id="3.30.1490.190">
    <property type="match status" value="1"/>
</dbReference>
<dbReference type="SUPFAM" id="SSF46785">
    <property type="entry name" value="Winged helix' DNA-binding domain"/>
    <property type="match status" value="1"/>
</dbReference>
<dbReference type="EMBL" id="FNPR01000003">
    <property type="protein sequence ID" value="SDY69975.1"/>
    <property type="molecule type" value="Genomic_DNA"/>
</dbReference>
<dbReference type="GO" id="GO:0000976">
    <property type="term" value="F:transcription cis-regulatory region binding"/>
    <property type="evidence" value="ECO:0007669"/>
    <property type="project" value="TreeGrafter"/>
</dbReference>
<comment type="similarity">
    <text evidence="1">Belongs to the Fur family.</text>
</comment>
<proteinExistence type="inferred from homology"/>
<dbReference type="InterPro" id="IPR036388">
    <property type="entry name" value="WH-like_DNA-bd_sf"/>
</dbReference>
<dbReference type="PANTHER" id="PTHR33202:SF6">
    <property type="entry name" value="ZINC UPTAKE REGULATION PROTEIN"/>
    <property type="match status" value="1"/>
</dbReference>
<dbReference type="InterPro" id="IPR002481">
    <property type="entry name" value="FUR"/>
</dbReference>
<dbReference type="InterPro" id="IPR036390">
    <property type="entry name" value="WH_DNA-bd_sf"/>
</dbReference>
<evidence type="ECO:0000256" key="4">
    <source>
        <dbReference type="ARBA" id="ARBA00023015"/>
    </source>
</evidence>
<comment type="cofactor">
    <cofactor evidence="7">
        <name>Zn(2+)</name>
        <dbReference type="ChEBI" id="CHEBI:29105"/>
    </cofactor>
    <text evidence="7">Binds 1 zinc ion per subunit.</text>
</comment>
<keyword evidence="7" id="KW-0479">Metal-binding</keyword>
<dbReference type="PANTHER" id="PTHR33202">
    <property type="entry name" value="ZINC UPTAKE REGULATION PROTEIN"/>
    <property type="match status" value="1"/>
</dbReference>
<evidence type="ECO:0000313" key="8">
    <source>
        <dbReference type="EMBL" id="SDY69975.1"/>
    </source>
</evidence>
<dbReference type="RefSeq" id="WP_089892437.1">
    <property type="nucleotide sequence ID" value="NZ_CALJFH010000027.1"/>
</dbReference>